<sequence length="96" mass="11373">MTEKKEKKEKTLDKPIKLKELIMMHILSFETKAWAYMDFIAHPETQEHTKDLKEARIAIDSIDALFKVIEPELDSTEKKDIQTRLTNLRLNFARKD</sequence>
<accession>A0A1V4QEV8</accession>
<evidence type="ECO:0008006" key="3">
    <source>
        <dbReference type="Google" id="ProtNLM"/>
    </source>
</evidence>
<name>A0A1V4QEV8_UNCW3</name>
<dbReference type="Proteomes" id="UP000191663">
    <property type="component" value="Unassembled WGS sequence"/>
</dbReference>
<dbReference type="Pfam" id="PF08899">
    <property type="entry name" value="DUF1844"/>
    <property type="match status" value="1"/>
</dbReference>
<organism evidence="1 2">
    <name type="scientific">candidate division WOR-3 bacterium 4484_100</name>
    <dbReference type="NCBI Taxonomy" id="1936077"/>
    <lineage>
        <taxon>Bacteria</taxon>
        <taxon>Bacteria division WOR-3</taxon>
    </lineage>
</organism>
<evidence type="ECO:0000313" key="2">
    <source>
        <dbReference type="Proteomes" id="UP000191663"/>
    </source>
</evidence>
<dbReference type="InterPro" id="IPR014995">
    <property type="entry name" value="DUF1844"/>
</dbReference>
<comment type="caution">
    <text evidence="1">The sequence shown here is derived from an EMBL/GenBank/DDBJ whole genome shotgun (WGS) entry which is preliminary data.</text>
</comment>
<proteinExistence type="predicted"/>
<dbReference type="AlphaFoldDB" id="A0A1V4QEV8"/>
<protein>
    <recommendedName>
        <fullName evidence="3">DUF1844 domain-containing protein</fullName>
    </recommendedName>
</protein>
<dbReference type="EMBL" id="MUKB01000129">
    <property type="protein sequence ID" value="OPX17415.1"/>
    <property type="molecule type" value="Genomic_DNA"/>
</dbReference>
<gene>
    <name evidence="1" type="ORF">BXT86_06635</name>
</gene>
<reference evidence="2" key="1">
    <citation type="submission" date="2017-01" db="EMBL/GenBank/DDBJ databases">
        <title>Novel pathways for hydrocarbon cycling and metabolic interdependencies in hydrothermal sediment communities.</title>
        <authorList>
            <person name="Dombrowski N."/>
            <person name="Seitz K."/>
            <person name="Teske A."/>
            <person name="Baker B."/>
        </authorList>
    </citation>
    <scope>NUCLEOTIDE SEQUENCE [LARGE SCALE GENOMIC DNA]</scope>
</reference>
<evidence type="ECO:0000313" key="1">
    <source>
        <dbReference type="EMBL" id="OPX17415.1"/>
    </source>
</evidence>